<dbReference type="SUPFAM" id="SSF47954">
    <property type="entry name" value="Cyclin-like"/>
    <property type="match status" value="1"/>
</dbReference>
<dbReference type="InterPro" id="IPR013922">
    <property type="entry name" value="Cyclin_PHO80-like"/>
</dbReference>
<dbReference type="GO" id="GO:0019901">
    <property type="term" value="F:protein kinase binding"/>
    <property type="evidence" value="ECO:0007669"/>
    <property type="project" value="InterPro"/>
</dbReference>
<name>A0A5J4YNB6_PORPP</name>
<keyword evidence="2" id="KW-1185">Reference proteome</keyword>
<gene>
    <name evidence="1" type="ORF">FVE85_9221</name>
</gene>
<dbReference type="PANTHER" id="PTHR15615:SF108">
    <property type="entry name" value="PROTEIN CNPPD1"/>
    <property type="match status" value="1"/>
</dbReference>
<dbReference type="PANTHER" id="PTHR15615">
    <property type="match status" value="1"/>
</dbReference>
<proteinExistence type="predicted"/>
<reference evidence="2" key="1">
    <citation type="journal article" date="2019" name="Nat. Commun.">
        <title>Expansion of phycobilisome linker gene families in mesophilic red algae.</title>
        <authorList>
            <person name="Lee J."/>
            <person name="Kim D."/>
            <person name="Bhattacharya D."/>
            <person name="Yoon H.S."/>
        </authorList>
    </citation>
    <scope>NUCLEOTIDE SEQUENCE [LARGE SCALE GENOMIC DNA]</scope>
    <source>
        <strain evidence="2">CCMP 1328</strain>
    </source>
</reference>
<organism evidence="1 2">
    <name type="scientific">Porphyridium purpureum</name>
    <name type="common">Red alga</name>
    <name type="synonym">Porphyridium cruentum</name>
    <dbReference type="NCBI Taxonomy" id="35688"/>
    <lineage>
        <taxon>Eukaryota</taxon>
        <taxon>Rhodophyta</taxon>
        <taxon>Bangiophyceae</taxon>
        <taxon>Porphyridiales</taxon>
        <taxon>Porphyridiaceae</taxon>
        <taxon>Porphyridium</taxon>
    </lineage>
</organism>
<dbReference type="EMBL" id="VRMN01000008">
    <property type="protein sequence ID" value="KAA8492949.1"/>
    <property type="molecule type" value="Genomic_DNA"/>
</dbReference>
<evidence type="ECO:0000313" key="1">
    <source>
        <dbReference type="EMBL" id="KAA8492949.1"/>
    </source>
</evidence>
<evidence type="ECO:0000313" key="2">
    <source>
        <dbReference type="Proteomes" id="UP000324585"/>
    </source>
</evidence>
<dbReference type="Gene3D" id="1.10.472.10">
    <property type="entry name" value="Cyclin-like"/>
    <property type="match status" value="1"/>
</dbReference>
<dbReference type="AlphaFoldDB" id="A0A5J4YNB6"/>
<sequence>MHGNRGLDLGVGPRGWWRLSVGFYDPVGCGRAGKSKSGQQLRRQIVSVLRRVLFSGLSASVAVAYSLMGVRAMHADDELMQAVLCALVEARIADTEEGYRSRTQGPGSGARQEYATLFHAATPPPISPVEYMHRVFKYAFCSSSCFIAALAYLERIRRHNASLRLSNTNFHRLWITSVMLAAKFFDDVYYENTYYSRVGGISLDEMNALELEFLRTLNFELFIQPEEFSQFENELIGETLERRALCCVPAREMLARKGFHSHVKAQRMLNGMNGAHAPQALVPASAGAQPQAQPQNVAWMLPS</sequence>
<accession>A0A5J4YNB6</accession>
<dbReference type="OrthoDB" id="5450at2759"/>
<dbReference type="InterPro" id="IPR036915">
    <property type="entry name" value="Cyclin-like_sf"/>
</dbReference>
<dbReference type="Pfam" id="PF08613">
    <property type="entry name" value="Cyclin"/>
    <property type="match status" value="1"/>
</dbReference>
<comment type="caution">
    <text evidence="1">The sequence shown here is derived from an EMBL/GenBank/DDBJ whole genome shotgun (WGS) entry which is preliminary data.</text>
</comment>
<dbReference type="Proteomes" id="UP000324585">
    <property type="component" value="Unassembled WGS sequence"/>
</dbReference>
<protein>
    <submittedName>
        <fullName evidence="1">Cyclin-U4-1</fullName>
    </submittedName>
</protein>